<dbReference type="Proteomes" id="UP000035681">
    <property type="component" value="Unplaced"/>
</dbReference>
<evidence type="ECO:0000313" key="4">
    <source>
        <dbReference type="Proteomes" id="UP000035681"/>
    </source>
</evidence>
<dbReference type="PANTHER" id="PTHR24637:SF328">
    <property type="entry name" value="NEMATODE CUTICLE COLLAGEN N-TERMINAL DOMAIN-CONTAINING PROTEIN"/>
    <property type="match status" value="1"/>
</dbReference>
<dbReference type="PANTHER" id="PTHR24637">
    <property type="entry name" value="COLLAGEN"/>
    <property type="match status" value="1"/>
</dbReference>
<organism evidence="4 5">
    <name type="scientific">Strongyloides stercoralis</name>
    <name type="common">Threadworm</name>
    <dbReference type="NCBI Taxonomy" id="6248"/>
    <lineage>
        <taxon>Eukaryota</taxon>
        <taxon>Metazoa</taxon>
        <taxon>Ecdysozoa</taxon>
        <taxon>Nematoda</taxon>
        <taxon>Chromadorea</taxon>
        <taxon>Rhabditida</taxon>
        <taxon>Tylenchina</taxon>
        <taxon>Panagrolaimomorpha</taxon>
        <taxon>Strongyloidoidea</taxon>
        <taxon>Strongyloididae</taxon>
        <taxon>Strongyloides</taxon>
    </lineage>
</organism>
<dbReference type="WBParaSite" id="TCONS_00013040.p1">
    <property type="protein sequence ID" value="TCONS_00013040.p1"/>
    <property type="gene ID" value="XLOC_008831"/>
</dbReference>
<dbReference type="Pfam" id="PF01391">
    <property type="entry name" value="Collagen"/>
    <property type="match status" value="2"/>
</dbReference>
<feature type="region of interest" description="Disordered" evidence="2">
    <location>
        <begin position="279"/>
        <end position="330"/>
    </location>
</feature>
<feature type="transmembrane region" description="Helical" evidence="3">
    <location>
        <begin position="9"/>
        <end position="32"/>
    </location>
</feature>
<name>A0AAF5DHL4_STRER</name>
<evidence type="ECO:0000313" key="5">
    <source>
        <dbReference type="WBParaSite" id="TCONS_00013040.p1"/>
    </source>
</evidence>
<proteinExistence type="predicted"/>
<reference evidence="5" key="1">
    <citation type="submission" date="2024-02" db="UniProtKB">
        <authorList>
            <consortium name="WormBaseParasite"/>
        </authorList>
    </citation>
    <scope>IDENTIFICATION</scope>
</reference>
<feature type="compositionally biased region" description="Pro residues" evidence="2">
    <location>
        <begin position="203"/>
        <end position="212"/>
    </location>
</feature>
<keyword evidence="3" id="KW-0472">Membrane</keyword>
<accession>A0AAF5DHL4</accession>
<evidence type="ECO:0000256" key="2">
    <source>
        <dbReference type="SAM" id="MobiDB-lite"/>
    </source>
</evidence>
<keyword evidence="4" id="KW-1185">Reference proteome</keyword>
<protein>
    <submittedName>
        <fullName evidence="5">Nematode cuticle collagen N-terminal domain-containing protein</fullName>
    </submittedName>
</protein>
<keyword evidence="3" id="KW-1133">Transmembrane helix</keyword>
<keyword evidence="3" id="KW-0812">Transmembrane</keyword>
<keyword evidence="1" id="KW-0677">Repeat</keyword>
<feature type="compositionally biased region" description="Polar residues" evidence="2">
    <location>
        <begin position="396"/>
        <end position="412"/>
    </location>
</feature>
<dbReference type="InterPro" id="IPR008160">
    <property type="entry name" value="Collagen"/>
</dbReference>
<feature type="compositionally biased region" description="Low complexity" evidence="2">
    <location>
        <begin position="214"/>
        <end position="224"/>
    </location>
</feature>
<feature type="region of interest" description="Disordered" evidence="2">
    <location>
        <begin position="389"/>
        <end position="412"/>
    </location>
</feature>
<evidence type="ECO:0000256" key="3">
    <source>
        <dbReference type="SAM" id="Phobius"/>
    </source>
</evidence>
<dbReference type="AlphaFoldDB" id="A0AAF5DHL4"/>
<feature type="region of interest" description="Disordered" evidence="2">
    <location>
        <begin position="199"/>
        <end position="254"/>
    </location>
</feature>
<sequence>MISKLPIKLLYFFLFLTVFSLLAIVLTIPIILRNLEKDMTEFENIVSLVKEKGNSAWDSVTKIKNELGIIRSISKRDSYYGEVESSQDNNYSNTYDKAPTYGYGIMLLKCCCSSPELMKYQNEYVVSYKCPIGLKGIAGERGDRGIDGLPGIPGIDGVSYPMTAVNSQRFYTPKGDFGYGIESSFNGVLREAINNEVCTSCPQGPPGPPGPKGPQGTRGPRGQAGMPGRNGKHGKAGKPGLPGNKGDQGIMGPKGMCGLKGLDGYKKTIGRPGAKGQIGASGIPGMHGVQGQTGSPGDNGSRGEPGNRGMKGQCGANGVPGQQGPPGIPGKDGLYCKCPQRTRIKESLASSNYQSSLLRTTQKYDSEAFETTKSYNDYNKIKNEPSNYAFEDKSKNQGSHPPSINPFNSPYGSPRTVYSQQLEIVPSTYNNNQGFHRNEGFFQQNDYKNLVSSSYTRPRTEYVPDITLPQTYIASVHKNFMRKNLSKQRFKTKRVVSH</sequence>
<evidence type="ECO:0000256" key="1">
    <source>
        <dbReference type="ARBA" id="ARBA00022737"/>
    </source>
</evidence>